<dbReference type="GO" id="GO:0008081">
    <property type="term" value="F:phosphoric diester hydrolase activity"/>
    <property type="evidence" value="ECO:0007669"/>
    <property type="project" value="InterPro"/>
</dbReference>
<dbReference type="InterPro" id="IPR030395">
    <property type="entry name" value="GP_PDE_dom"/>
</dbReference>
<reference evidence="3" key="1">
    <citation type="submission" date="2022-11" db="EMBL/GenBank/DDBJ databases">
        <title>Marilongibacter aestuarii gen. nov., sp. nov., isolated from tidal flat sediment.</title>
        <authorList>
            <person name="Jiayan W."/>
        </authorList>
    </citation>
    <scope>NUCLEOTIDE SEQUENCE</scope>
    <source>
        <strain evidence="3">Z1-6</strain>
    </source>
</reference>
<gene>
    <name evidence="3" type="ORF">OU798_22750</name>
</gene>
<evidence type="ECO:0000259" key="2">
    <source>
        <dbReference type="PROSITE" id="PS51704"/>
    </source>
</evidence>
<dbReference type="PROSITE" id="PS50007">
    <property type="entry name" value="PIPLC_X_DOMAIN"/>
    <property type="match status" value="1"/>
</dbReference>
<name>A0A9X3F9V1_9BACT</name>
<proteinExistence type="predicted"/>
<dbReference type="Gene3D" id="3.20.20.190">
    <property type="entry name" value="Phosphatidylinositol (PI) phosphodiesterase"/>
    <property type="match status" value="1"/>
</dbReference>
<dbReference type="EMBL" id="JAPOHD010000067">
    <property type="protein sequence ID" value="MCY1723186.1"/>
    <property type="molecule type" value="Genomic_DNA"/>
</dbReference>
<evidence type="ECO:0000256" key="1">
    <source>
        <dbReference type="SAM" id="SignalP"/>
    </source>
</evidence>
<dbReference type="RefSeq" id="WP_343335511.1">
    <property type="nucleotide sequence ID" value="NZ_JAPOHD010000067.1"/>
</dbReference>
<dbReference type="Pfam" id="PF03009">
    <property type="entry name" value="GDPD"/>
    <property type="match status" value="1"/>
</dbReference>
<protein>
    <submittedName>
        <fullName evidence="3">Glycerophosphodiester phosphodiesterase family protein</fullName>
    </submittedName>
</protein>
<dbReference type="GO" id="GO:0006629">
    <property type="term" value="P:lipid metabolic process"/>
    <property type="evidence" value="ECO:0007669"/>
    <property type="project" value="InterPro"/>
</dbReference>
<dbReference type="CDD" id="cd08566">
    <property type="entry name" value="GDPD_AtGDE_like"/>
    <property type="match status" value="1"/>
</dbReference>
<sequence>MKLVYINLIVTVLLLHCQEALFAQKVVAEFKSTKVVDSASGVNNNEGNLPKANNGGIYVVAHRGAHIGIPENSLPAFRKAIDLGCDFVEIDARKTKDGKIVSVHNSAIDVYVTGKTGKVSDYTLAELKEMCIGEKLGTEWKGTRIPTFEEILDLCKGEIGIYLDLKEPLVPELLEIIRKYEMESDIIWYIPASHMDVIKQLKKMCPECFPMPDPGPEKNIQNVVEQIHPRVMASDMGQLKESFVKTAHSYNVKVIVDEKQGTPAEWEKIIKWGTDGIQTDDPEALINYLKTK</sequence>
<organism evidence="3 4">
    <name type="scientific">Draconibacterium aestuarii</name>
    <dbReference type="NCBI Taxonomy" id="2998507"/>
    <lineage>
        <taxon>Bacteria</taxon>
        <taxon>Pseudomonadati</taxon>
        <taxon>Bacteroidota</taxon>
        <taxon>Bacteroidia</taxon>
        <taxon>Marinilabiliales</taxon>
        <taxon>Prolixibacteraceae</taxon>
        <taxon>Draconibacterium</taxon>
    </lineage>
</organism>
<feature type="signal peptide" evidence="1">
    <location>
        <begin position="1"/>
        <end position="22"/>
    </location>
</feature>
<dbReference type="PANTHER" id="PTHR46211:SF14">
    <property type="entry name" value="GLYCEROPHOSPHODIESTER PHOSPHODIESTERASE"/>
    <property type="match status" value="1"/>
</dbReference>
<accession>A0A9X3F9V1</accession>
<evidence type="ECO:0000313" key="3">
    <source>
        <dbReference type="EMBL" id="MCY1723186.1"/>
    </source>
</evidence>
<dbReference type="Proteomes" id="UP001145087">
    <property type="component" value="Unassembled WGS sequence"/>
</dbReference>
<dbReference type="SUPFAM" id="SSF51695">
    <property type="entry name" value="PLC-like phosphodiesterases"/>
    <property type="match status" value="1"/>
</dbReference>
<dbReference type="AlphaFoldDB" id="A0A9X3F9V1"/>
<evidence type="ECO:0000313" key="4">
    <source>
        <dbReference type="Proteomes" id="UP001145087"/>
    </source>
</evidence>
<dbReference type="PROSITE" id="PS51704">
    <property type="entry name" value="GP_PDE"/>
    <property type="match status" value="1"/>
</dbReference>
<keyword evidence="1" id="KW-0732">Signal</keyword>
<comment type="caution">
    <text evidence="3">The sequence shown here is derived from an EMBL/GenBank/DDBJ whole genome shotgun (WGS) entry which is preliminary data.</text>
</comment>
<dbReference type="PANTHER" id="PTHR46211">
    <property type="entry name" value="GLYCEROPHOSPHORYL DIESTER PHOSPHODIESTERASE"/>
    <property type="match status" value="1"/>
</dbReference>
<keyword evidence="4" id="KW-1185">Reference proteome</keyword>
<dbReference type="InterPro" id="IPR017946">
    <property type="entry name" value="PLC-like_Pdiesterase_TIM-brl"/>
</dbReference>
<feature type="domain" description="GP-PDE" evidence="2">
    <location>
        <begin position="57"/>
        <end position="289"/>
    </location>
</feature>
<feature type="chain" id="PRO_5040990934" evidence="1">
    <location>
        <begin position="23"/>
        <end position="292"/>
    </location>
</feature>